<sequence length="119" mass="12702">MKQDDICSDRDLESGSEFEFEFVELVGEEVIGNIVRATLLAALTGTFVYVSIPNPLSPVPVTLQVLDVFFAGVFLGPLWGGISMILYLLSGAVRAPVFAGGSAGIDPLFGNTAEYPNRC</sequence>
<dbReference type="Pfam" id="PF02632">
    <property type="entry name" value="BioY"/>
    <property type="match status" value="1"/>
</dbReference>
<dbReference type="PANTHER" id="PTHR34295:SF1">
    <property type="entry name" value="BIOTIN TRANSPORTER BIOY"/>
    <property type="match status" value="1"/>
</dbReference>
<reference evidence="2 3" key="1">
    <citation type="journal article" date="2013" name="PLoS ONE">
        <title>Assembly-driven community genomics of a hypersaline microbial ecosystem.</title>
        <authorList>
            <person name="Podell S."/>
            <person name="Ugalde J.A."/>
            <person name="Narasingarao P."/>
            <person name="Banfield J.F."/>
            <person name="Heidelberg K.B."/>
            <person name="Allen E.E."/>
        </authorList>
    </citation>
    <scope>NUCLEOTIDE SEQUENCE [LARGE SCALE GENOMIC DNA]</scope>
    <source>
        <strain evidence="3">J07HQW2</strain>
    </source>
</reference>
<accession>U1NFJ2</accession>
<dbReference type="eggNOG" id="arCOG02986">
    <property type="taxonomic scope" value="Archaea"/>
</dbReference>
<gene>
    <name evidence="2" type="ORF">J07HQW2_02300</name>
</gene>
<proteinExistence type="predicted"/>
<dbReference type="GO" id="GO:0015225">
    <property type="term" value="F:biotin transmembrane transporter activity"/>
    <property type="evidence" value="ECO:0007669"/>
    <property type="project" value="InterPro"/>
</dbReference>
<feature type="transmembrane region" description="Helical" evidence="1">
    <location>
        <begin position="34"/>
        <end position="52"/>
    </location>
</feature>
<dbReference type="GO" id="GO:0005886">
    <property type="term" value="C:plasma membrane"/>
    <property type="evidence" value="ECO:0007669"/>
    <property type="project" value="InterPro"/>
</dbReference>
<dbReference type="EMBL" id="KE356561">
    <property type="protein sequence ID" value="ERG95840.1"/>
    <property type="molecule type" value="Genomic_DNA"/>
</dbReference>
<organism evidence="2 3">
    <name type="scientific">Haloquadratum walsbyi J07HQW2</name>
    <dbReference type="NCBI Taxonomy" id="1238425"/>
    <lineage>
        <taxon>Archaea</taxon>
        <taxon>Methanobacteriati</taxon>
        <taxon>Methanobacteriota</taxon>
        <taxon>Stenosarchaea group</taxon>
        <taxon>Halobacteria</taxon>
        <taxon>Halobacteriales</taxon>
        <taxon>Haloferacaceae</taxon>
        <taxon>Haloquadratum</taxon>
    </lineage>
</organism>
<keyword evidence="1" id="KW-1133">Transmembrane helix</keyword>
<name>U1NFJ2_9EURY</name>
<evidence type="ECO:0000313" key="2">
    <source>
        <dbReference type="EMBL" id="ERG95840.1"/>
    </source>
</evidence>
<keyword evidence="1" id="KW-0812">Transmembrane</keyword>
<dbReference type="STRING" id="1238425.J07HQW2_02300"/>
<evidence type="ECO:0000313" key="3">
    <source>
        <dbReference type="Proteomes" id="UP000030710"/>
    </source>
</evidence>
<protein>
    <submittedName>
        <fullName evidence="2">Uncharacterized protein</fullName>
    </submittedName>
</protein>
<dbReference type="Proteomes" id="UP000030710">
    <property type="component" value="Unassembled WGS sequence"/>
</dbReference>
<dbReference type="Gene3D" id="1.10.1760.20">
    <property type="match status" value="1"/>
</dbReference>
<evidence type="ECO:0000256" key="1">
    <source>
        <dbReference type="SAM" id="Phobius"/>
    </source>
</evidence>
<feature type="transmembrane region" description="Helical" evidence="1">
    <location>
        <begin position="68"/>
        <end position="89"/>
    </location>
</feature>
<keyword evidence="1" id="KW-0472">Membrane</keyword>
<dbReference type="InterPro" id="IPR003784">
    <property type="entry name" value="BioY"/>
</dbReference>
<dbReference type="PANTHER" id="PTHR34295">
    <property type="entry name" value="BIOTIN TRANSPORTER BIOY"/>
    <property type="match status" value="1"/>
</dbReference>
<dbReference type="HOGENOM" id="CLU_2056024_0_0_2"/>
<dbReference type="AlphaFoldDB" id="U1NFJ2"/>